<organism evidence="2 3">
    <name type="scientific">Dreissena polymorpha</name>
    <name type="common">Zebra mussel</name>
    <name type="synonym">Mytilus polymorpha</name>
    <dbReference type="NCBI Taxonomy" id="45954"/>
    <lineage>
        <taxon>Eukaryota</taxon>
        <taxon>Metazoa</taxon>
        <taxon>Spiralia</taxon>
        <taxon>Lophotrochozoa</taxon>
        <taxon>Mollusca</taxon>
        <taxon>Bivalvia</taxon>
        <taxon>Autobranchia</taxon>
        <taxon>Heteroconchia</taxon>
        <taxon>Euheterodonta</taxon>
        <taxon>Imparidentia</taxon>
        <taxon>Neoheterodontei</taxon>
        <taxon>Myida</taxon>
        <taxon>Dreissenoidea</taxon>
        <taxon>Dreissenidae</taxon>
        <taxon>Dreissena</taxon>
    </lineage>
</organism>
<protein>
    <submittedName>
        <fullName evidence="2">Uncharacterized protein</fullName>
    </submittedName>
</protein>
<keyword evidence="1" id="KW-1133">Transmembrane helix</keyword>
<dbReference type="EMBL" id="JAIWYP010000002">
    <property type="protein sequence ID" value="KAH3869483.1"/>
    <property type="molecule type" value="Genomic_DNA"/>
</dbReference>
<comment type="caution">
    <text evidence="2">The sequence shown here is derived from an EMBL/GenBank/DDBJ whole genome shotgun (WGS) entry which is preliminary data.</text>
</comment>
<evidence type="ECO:0000313" key="2">
    <source>
        <dbReference type="EMBL" id="KAH3869483.1"/>
    </source>
</evidence>
<sequence>MLVQTKGAYFDFFLDAVSVFIGCPIRRLFRGRAIAEKPLMKRRKYPANPKNFLTSLTFFGAGQSSTTLVFSLSALMTSF</sequence>
<dbReference type="AlphaFoldDB" id="A0A9D4M3B4"/>
<reference evidence="2" key="1">
    <citation type="journal article" date="2019" name="bioRxiv">
        <title>The Genome of the Zebra Mussel, Dreissena polymorpha: A Resource for Invasive Species Research.</title>
        <authorList>
            <person name="McCartney M.A."/>
            <person name="Auch B."/>
            <person name="Kono T."/>
            <person name="Mallez S."/>
            <person name="Zhang Y."/>
            <person name="Obille A."/>
            <person name="Becker A."/>
            <person name="Abrahante J.E."/>
            <person name="Garbe J."/>
            <person name="Badalamenti J.P."/>
            <person name="Herman A."/>
            <person name="Mangelson H."/>
            <person name="Liachko I."/>
            <person name="Sullivan S."/>
            <person name="Sone E.D."/>
            <person name="Koren S."/>
            <person name="Silverstein K.A.T."/>
            <person name="Beckman K.B."/>
            <person name="Gohl D.M."/>
        </authorList>
    </citation>
    <scope>NUCLEOTIDE SEQUENCE</scope>
    <source>
        <strain evidence="2">Duluth1</strain>
        <tissue evidence="2">Whole animal</tissue>
    </source>
</reference>
<evidence type="ECO:0000256" key="1">
    <source>
        <dbReference type="SAM" id="Phobius"/>
    </source>
</evidence>
<proteinExistence type="predicted"/>
<keyword evidence="1" id="KW-0472">Membrane</keyword>
<name>A0A9D4M3B4_DREPO</name>
<reference evidence="2" key="2">
    <citation type="submission" date="2020-11" db="EMBL/GenBank/DDBJ databases">
        <authorList>
            <person name="McCartney M.A."/>
            <person name="Auch B."/>
            <person name="Kono T."/>
            <person name="Mallez S."/>
            <person name="Becker A."/>
            <person name="Gohl D.M."/>
            <person name="Silverstein K.A.T."/>
            <person name="Koren S."/>
            <person name="Bechman K.B."/>
            <person name="Herman A."/>
            <person name="Abrahante J.E."/>
            <person name="Garbe J."/>
        </authorList>
    </citation>
    <scope>NUCLEOTIDE SEQUENCE</scope>
    <source>
        <strain evidence="2">Duluth1</strain>
        <tissue evidence="2">Whole animal</tissue>
    </source>
</reference>
<accession>A0A9D4M3B4</accession>
<keyword evidence="3" id="KW-1185">Reference proteome</keyword>
<evidence type="ECO:0000313" key="3">
    <source>
        <dbReference type="Proteomes" id="UP000828390"/>
    </source>
</evidence>
<keyword evidence="1" id="KW-0812">Transmembrane</keyword>
<dbReference type="Proteomes" id="UP000828390">
    <property type="component" value="Unassembled WGS sequence"/>
</dbReference>
<gene>
    <name evidence="2" type="ORF">DPMN_032652</name>
</gene>
<feature type="transmembrane region" description="Helical" evidence="1">
    <location>
        <begin position="50"/>
        <end position="76"/>
    </location>
</feature>